<dbReference type="EMBL" id="CP062177">
    <property type="protein sequence ID" value="WXK40741.1"/>
    <property type="molecule type" value="Genomic_DNA"/>
</dbReference>
<keyword evidence="2" id="KW-1185">Reference proteome</keyword>
<reference evidence="1 2" key="1">
    <citation type="submission" date="2020-09" db="EMBL/GenBank/DDBJ databases">
        <title>Genome sequences of Mycetohabitans spp.</title>
        <authorList>
            <person name="Carter M.E."/>
            <person name="Carpenter S.C.D."/>
            <person name="Bogdanove A.J."/>
        </authorList>
    </citation>
    <scope>NUCLEOTIDE SEQUENCE [LARGE SCALE GENOMIC DNA]</scope>
    <source>
        <strain evidence="1 2">B12</strain>
        <plasmid evidence="1 2">unnamed</plasmid>
    </source>
</reference>
<gene>
    <name evidence="1" type="ORF">IHE29_16415</name>
</gene>
<organism evidence="1 2">
    <name type="scientific">Mycetohabitans rhizoxinica</name>
    <dbReference type="NCBI Taxonomy" id="412963"/>
    <lineage>
        <taxon>Bacteria</taxon>
        <taxon>Pseudomonadati</taxon>
        <taxon>Pseudomonadota</taxon>
        <taxon>Betaproteobacteria</taxon>
        <taxon>Burkholderiales</taxon>
        <taxon>Burkholderiaceae</taxon>
        <taxon>Mycetohabitans</taxon>
    </lineage>
</organism>
<proteinExistence type="predicted"/>
<evidence type="ECO:0000313" key="1">
    <source>
        <dbReference type="EMBL" id="WXK40741.1"/>
    </source>
</evidence>
<dbReference type="Proteomes" id="UP001493153">
    <property type="component" value="Plasmid unnamed"/>
</dbReference>
<protein>
    <submittedName>
        <fullName evidence="1">Uncharacterized protein</fullName>
    </submittedName>
</protein>
<keyword evidence="1" id="KW-0614">Plasmid</keyword>
<sequence>MREGTGLTVLLREKLEEFQGEELVEKIKELFKKAKNNNEYGAEIQEFLVNSFDKFKFDPEERADLFNFFFEEADQYVDNTGKLWAALAAKLPKLNQDEQECIRGHKILLRKLHLPMAISEKKEFIHRLIAVVDNYNFSISQQEKFVRFQRLFQAAEGIQGGIDLQREVVEKLKMLTGEPRFQLFHFIYEKVQDQPPQNSDEENFLFEIGKQLALSTNDRYVNKYSDFVKYRLPLLNPAQRAELIPMLLENVK</sequence>
<geneLocation type="plasmid" evidence="1 2">
    <name>unnamed</name>
</geneLocation>
<name>A0ABZ2Q618_9BURK</name>
<accession>A0ABZ2Q618</accession>
<evidence type="ECO:0000313" key="2">
    <source>
        <dbReference type="Proteomes" id="UP001493153"/>
    </source>
</evidence>
<dbReference type="RefSeq" id="WP_338911912.1">
    <property type="nucleotide sequence ID" value="NZ_CP062177.1"/>
</dbReference>